<proteinExistence type="predicted"/>
<evidence type="ECO:0000313" key="2">
    <source>
        <dbReference type="Proteomes" id="UP001165960"/>
    </source>
</evidence>
<keyword evidence="2" id="KW-1185">Reference proteome</keyword>
<reference evidence="1" key="1">
    <citation type="submission" date="2022-04" db="EMBL/GenBank/DDBJ databases">
        <title>Genome of the entomopathogenic fungus Entomophthora muscae.</title>
        <authorList>
            <person name="Elya C."/>
            <person name="Lovett B.R."/>
            <person name="Lee E."/>
            <person name="Macias A.M."/>
            <person name="Hajek A.E."/>
            <person name="De Bivort B.L."/>
            <person name="Kasson M.T."/>
            <person name="De Fine Licht H.H."/>
            <person name="Stajich J.E."/>
        </authorList>
    </citation>
    <scope>NUCLEOTIDE SEQUENCE</scope>
    <source>
        <strain evidence="1">Berkeley</strain>
    </source>
</reference>
<sequence>MTMLPTMKEIPLTPPSQDFSKLGIAPIVFMVFQARPASPVGVQLDSGMGPDNKLLALIVPSSISPSWLTHSYEVS</sequence>
<comment type="caution">
    <text evidence="1">The sequence shown here is derived from an EMBL/GenBank/DDBJ whole genome shotgun (WGS) entry which is preliminary data.</text>
</comment>
<dbReference type="Proteomes" id="UP001165960">
    <property type="component" value="Unassembled WGS sequence"/>
</dbReference>
<evidence type="ECO:0000313" key="1">
    <source>
        <dbReference type="EMBL" id="KAJ9065071.1"/>
    </source>
</evidence>
<accession>A0ACC2SRQ4</accession>
<dbReference type="EMBL" id="QTSX02004384">
    <property type="protein sequence ID" value="KAJ9065071.1"/>
    <property type="molecule type" value="Genomic_DNA"/>
</dbReference>
<gene>
    <name evidence="1" type="ORF">DSO57_1023595</name>
</gene>
<protein>
    <submittedName>
        <fullName evidence="1">Uncharacterized protein</fullName>
    </submittedName>
</protein>
<organism evidence="1 2">
    <name type="scientific">Entomophthora muscae</name>
    <dbReference type="NCBI Taxonomy" id="34485"/>
    <lineage>
        <taxon>Eukaryota</taxon>
        <taxon>Fungi</taxon>
        <taxon>Fungi incertae sedis</taxon>
        <taxon>Zoopagomycota</taxon>
        <taxon>Entomophthoromycotina</taxon>
        <taxon>Entomophthoromycetes</taxon>
        <taxon>Entomophthorales</taxon>
        <taxon>Entomophthoraceae</taxon>
        <taxon>Entomophthora</taxon>
    </lineage>
</organism>
<name>A0ACC2SRQ4_9FUNG</name>